<accession>A0A810Q8H3</accession>
<evidence type="ECO:0000256" key="4">
    <source>
        <dbReference type="SAM" id="Coils"/>
    </source>
</evidence>
<dbReference type="Proteomes" id="UP000679848">
    <property type="component" value="Chromosome"/>
</dbReference>
<dbReference type="SUPFAM" id="SSF53850">
    <property type="entry name" value="Periplasmic binding protein-like II"/>
    <property type="match status" value="1"/>
</dbReference>
<proteinExistence type="inferred from homology"/>
<dbReference type="Pfam" id="PF03480">
    <property type="entry name" value="DctP"/>
    <property type="match status" value="1"/>
</dbReference>
<evidence type="ECO:0000313" key="6">
    <source>
        <dbReference type="EMBL" id="BCK84274.1"/>
    </source>
</evidence>
<keyword evidence="2" id="KW-0813">Transport</keyword>
<name>A0A810Q8H3_9FIRM</name>
<comment type="similarity">
    <text evidence="1">Belongs to the bacterial solute-binding protein 7 family.</text>
</comment>
<evidence type="ECO:0000256" key="1">
    <source>
        <dbReference type="ARBA" id="ARBA00009023"/>
    </source>
</evidence>
<keyword evidence="4" id="KW-0175">Coiled coil</keyword>
<dbReference type="KEGG" id="pfaa:MM59RIKEN_15930"/>
<reference evidence="6" key="1">
    <citation type="submission" date="2020-09" db="EMBL/GenBank/DDBJ databases">
        <title>New species isolated from human feces.</title>
        <authorList>
            <person name="Kitahara M."/>
            <person name="Shigeno Y."/>
            <person name="Shime M."/>
            <person name="Matsumoto Y."/>
            <person name="Nakamura S."/>
            <person name="Motooka D."/>
            <person name="Fukuoka S."/>
            <person name="Nishikawa H."/>
            <person name="Benno Y."/>
        </authorList>
    </citation>
    <scope>NUCLEOTIDE SEQUENCE</scope>
    <source>
        <strain evidence="6">MM59</strain>
    </source>
</reference>
<dbReference type="NCBIfam" id="NF037995">
    <property type="entry name" value="TRAP_S1"/>
    <property type="match status" value="1"/>
</dbReference>
<keyword evidence="7" id="KW-1185">Reference proteome</keyword>
<dbReference type="InterPro" id="IPR004682">
    <property type="entry name" value="TRAP_DctP"/>
</dbReference>
<protein>
    <submittedName>
        <fullName evidence="6">C4-dicarboxylate ABC transporter</fullName>
    </submittedName>
</protein>
<dbReference type="RefSeq" id="WP_213543077.1">
    <property type="nucleotide sequence ID" value="NZ_AP023420.1"/>
</dbReference>
<evidence type="ECO:0000256" key="3">
    <source>
        <dbReference type="ARBA" id="ARBA00022729"/>
    </source>
</evidence>
<evidence type="ECO:0000256" key="2">
    <source>
        <dbReference type="ARBA" id="ARBA00022448"/>
    </source>
</evidence>
<dbReference type="EMBL" id="AP023420">
    <property type="protein sequence ID" value="BCK84274.1"/>
    <property type="molecule type" value="Genomic_DNA"/>
</dbReference>
<dbReference type="GO" id="GO:0030288">
    <property type="term" value="C:outer membrane-bounded periplasmic space"/>
    <property type="evidence" value="ECO:0007669"/>
    <property type="project" value="InterPro"/>
</dbReference>
<organism evidence="6 7">
    <name type="scientific">Pusillibacter faecalis</name>
    <dbReference type="NCBI Taxonomy" id="2714358"/>
    <lineage>
        <taxon>Bacteria</taxon>
        <taxon>Bacillati</taxon>
        <taxon>Bacillota</taxon>
        <taxon>Clostridia</taxon>
        <taxon>Eubacteriales</taxon>
        <taxon>Oscillospiraceae</taxon>
        <taxon>Pusillibacter</taxon>
    </lineage>
</organism>
<dbReference type="PIRSF" id="PIRSF006470">
    <property type="entry name" value="DctB"/>
    <property type="match status" value="1"/>
</dbReference>
<sequence length="347" mass="37789">MKKLFALLLAAMMALSLVACGGSSDTTSDSTDSAAGNTEEPVTLTAIVAGLTEDSPSGEALKKFAELCNEYSGGSVTIDCFFNTELGNVSACVESTAQGTIDIVSTGTSYFAGYVPAIQVFELPYVFASYDEAHQTLDNEPGKAIADLFESTDLKMLCYWESGMRHVTNSRNPIITPADMSGLKIRTVVSATQQATWEAFGAIPMALDMGEVFTALQNHTVDAQENTLSSITSYKMYEVQDYLSMTYHSYTPMPFYINRAKWDSLSENQQEAIQKASEEARDYARELNAASEAENLQLLKDEGVVVEEHPDSEAFAALCGPVYDIFNESMGSDEILTMVQDYVASLR</sequence>
<dbReference type="PANTHER" id="PTHR33376">
    <property type="match status" value="1"/>
</dbReference>
<dbReference type="Gene3D" id="3.40.190.170">
    <property type="entry name" value="Bacterial extracellular solute-binding protein, family 7"/>
    <property type="match status" value="1"/>
</dbReference>
<keyword evidence="3 5" id="KW-0732">Signal</keyword>
<dbReference type="InterPro" id="IPR038404">
    <property type="entry name" value="TRAP_DctP_sf"/>
</dbReference>
<dbReference type="PANTHER" id="PTHR33376:SF7">
    <property type="entry name" value="C4-DICARBOXYLATE-BINDING PROTEIN DCTB"/>
    <property type="match status" value="1"/>
</dbReference>
<feature type="signal peptide" evidence="5">
    <location>
        <begin position="1"/>
        <end position="21"/>
    </location>
</feature>
<feature type="chain" id="PRO_5039532416" evidence="5">
    <location>
        <begin position="22"/>
        <end position="347"/>
    </location>
</feature>
<dbReference type="GO" id="GO:0055085">
    <property type="term" value="P:transmembrane transport"/>
    <property type="evidence" value="ECO:0007669"/>
    <property type="project" value="InterPro"/>
</dbReference>
<dbReference type="NCBIfam" id="TIGR00787">
    <property type="entry name" value="dctP"/>
    <property type="match status" value="1"/>
</dbReference>
<feature type="coiled-coil region" evidence="4">
    <location>
        <begin position="266"/>
        <end position="293"/>
    </location>
</feature>
<gene>
    <name evidence="6" type="ORF">MM59RIKEN_15930</name>
</gene>
<evidence type="ECO:0000313" key="7">
    <source>
        <dbReference type="Proteomes" id="UP000679848"/>
    </source>
</evidence>
<dbReference type="PROSITE" id="PS51257">
    <property type="entry name" value="PROKAR_LIPOPROTEIN"/>
    <property type="match status" value="1"/>
</dbReference>
<dbReference type="AlphaFoldDB" id="A0A810Q8H3"/>
<dbReference type="InterPro" id="IPR018389">
    <property type="entry name" value="DctP_fam"/>
</dbReference>
<evidence type="ECO:0000256" key="5">
    <source>
        <dbReference type="SAM" id="SignalP"/>
    </source>
</evidence>